<evidence type="ECO:0000256" key="5">
    <source>
        <dbReference type="ARBA" id="ARBA00022776"/>
    </source>
</evidence>
<keyword evidence="10" id="KW-1185">Reference proteome</keyword>
<comment type="subcellular location">
    <subcellularLocation>
        <location evidence="1">Nucleus</location>
    </subcellularLocation>
</comment>
<feature type="compositionally biased region" description="Polar residues" evidence="8">
    <location>
        <begin position="28"/>
        <end position="46"/>
    </location>
</feature>
<dbReference type="GO" id="GO:0051315">
    <property type="term" value="P:attachment of mitotic spindle microtubules to kinetochore"/>
    <property type="evidence" value="ECO:0007669"/>
    <property type="project" value="TreeGrafter"/>
</dbReference>
<feature type="region of interest" description="Disordered" evidence="8">
    <location>
        <begin position="389"/>
        <end position="408"/>
    </location>
</feature>
<evidence type="ECO:0000256" key="1">
    <source>
        <dbReference type="ARBA" id="ARBA00004123"/>
    </source>
</evidence>
<dbReference type="Gene3D" id="6.10.250.90">
    <property type="match status" value="1"/>
</dbReference>
<evidence type="ECO:0000256" key="8">
    <source>
        <dbReference type="SAM" id="MobiDB-lite"/>
    </source>
</evidence>
<evidence type="ECO:0000313" key="10">
    <source>
        <dbReference type="Proteomes" id="UP000799439"/>
    </source>
</evidence>
<organism evidence="9 10">
    <name type="scientific">Myriangium duriaei CBS 260.36</name>
    <dbReference type="NCBI Taxonomy" id="1168546"/>
    <lineage>
        <taxon>Eukaryota</taxon>
        <taxon>Fungi</taxon>
        <taxon>Dikarya</taxon>
        <taxon>Ascomycota</taxon>
        <taxon>Pezizomycotina</taxon>
        <taxon>Dothideomycetes</taxon>
        <taxon>Dothideomycetidae</taxon>
        <taxon>Myriangiales</taxon>
        <taxon>Myriangiaceae</taxon>
        <taxon>Myriangium</taxon>
    </lineage>
</organism>
<comment type="caution">
    <text evidence="9">The sequence shown here is derived from an EMBL/GenBank/DDBJ whole genome shotgun (WGS) entry which is preliminary data.</text>
</comment>
<feature type="region of interest" description="Disordered" evidence="8">
    <location>
        <begin position="475"/>
        <end position="506"/>
    </location>
</feature>
<evidence type="ECO:0000313" key="9">
    <source>
        <dbReference type="EMBL" id="KAF2158033.1"/>
    </source>
</evidence>
<evidence type="ECO:0000256" key="4">
    <source>
        <dbReference type="ARBA" id="ARBA00022618"/>
    </source>
</evidence>
<proteinExistence type="inferred from homology"/>
<dbReference type="Pfam" id="PF05557">
    <property type="entry name" value="MAD"/>
    <property type="match status" value="1"/>
</dbReference>
<accession>A0A9P4JA02</accession>
<dbReference type="InterPro" id="IPR008672">
    <property type="entry name" value="Mad1"/>
</dbReference>
<dbReference type="PANTHER" id="PTHR23168:SF0">
    <property type="entry name" value="MITOTIC SPINDLE ASSEMBLY CHECKPOINT PROTEIN MAD1"/>
    <property type="match status" value="1"/>
</dbReference>
<dbReference type="Gene3D" id="3.30.457.60">
    <property type="match status" value="1"/>
</dbReference>
<dbReference type="OrthoDB" id="331602at2759"/>
<evidence type="ECO:0000256" key="3">
    <source>
        <dbReference type="ARBA" id="ARBA00022019"/>
    </source>
</evidence>
<feature type="compositionally biased region" description="Basic and acidic residues" evidence="8">
    <location>
        <begin position="119"/>
        <end position="145"/>
    </location>
</feature>
<dbReference type="GO" id="GO:0000776">
    <property type="term" value="C:kinetochore"/>
    <property type="evidence" value="ECO:0007669"/>
    <property type="project" value="TreeGrafter"/>
</dbReference>
<keyword evidence="7" id="KW-0131">Cell cycle</keyword>
<dbReference type="Proteomes" id="UP000799439">
    <property type="component" value="Unassembled WGS sequence"/>
</dbReference>
<keyword evidence="6" id="KW-0539">Nucleus</keyword>
<protein>
    <recommendedName>
        <fullName evidence="3">Spindle assembly checkpoint component MAD1</fullName>
    </recommendedName>
</protein>
<keyword evidence="4" id="KW-0132">Cell division</keyword>
<dbReference type="PANTHER" id="PTHR23168">
    <property type="entry name" value="MITOTIC SPINDLE ASSEMBLY CHECKPOINT PROTEIN MAD1 MITOTIC ARREST DEFICIENT-LIKE PROTEIN 1"/>
    <property type="match status" value="1"/>
</dbReference>
<feature type="region of interest" description="Disordered" evidence="8">
    <location>
        <begin position="433"/>
        <end position="452"/>
    </location>
</feature>
<comment type="similarity">
    <text evidence="2">Belongs to the MAD1 family.</text>
</comment>
<evidence type="ECO:0000256" key="2">
    <source>
        <dbReference type="ARBA" id="ARBA00008029"/>
    </source>
</evidence>
<feature type="region of interest" description="Disordered" evidence="8">
    <location>
        <begin position="1"/>
        <end position="56"/>
    </location>
</feature>
<reference evidence="9" key="1">
    <citation type="journal article" date="2020" name="Stud. Mycol.">
        <title>101 Dothideomycetes genomes: a test case for predicting lifestyles and emergence of pathogens.</title>
        <authorList>
            <person name="Haridas S."/>
            <person name="Albert R."/>
            <person name="Binder M."/>
            <person name="Bloem J."/>
            <person name="Labutti K."/>
            <person name="Salamov A."/>
            <person name="Andreopoulos B."/>
            <person name="Baker S."/>
            <person name="Barry K."/>
            <person name="Bills G."/>
            <person name="Bluhm B."/>
            <person name="Cannon C."/>
            <person name="Castanera R."/>
            <person name="Culley D."/>
            <person name="Daum C."/>
            <person name="Ezra D."/>
            <person name="Gonzalez J."/>
            <person name="Henrissat B."/>
            <person name="Kuo A."/>
            <person name="Liang C."/>
            <person name="Lipzen A."/>
            <person name="Lutzoni F."/>
            <person name="Magnuson J."/>
            <person name="Mondo S."/>
            <person name="Nolan M."/>
            <person name="Ohm R."/>
            <person name="Pangilinan J."/>
            <person name="Park H.-J."/>
            <person name="Ramirez L."/>
            <person name="Alfaro M."/>
            <person name="Sun H."/>
            <person name="Tritt A."/>
            <person name="Yoshinaga Y."/>
            <person name="Zwiers L.-H."/>
            <person name="Turgeon B."/>
            <person name="Goodwin S."/>
            <person name="Spatafora J."/>
            <person name="Crous P."/>
            <person name="Grigoriev I."/>
        </authorList>
    </citation>
    <scope>NUCLEOTIDE SEQUENCE</scope>
    <source>
        <strain evidence="9">CBS 260.36</strain>
    </source>
</reference>
<dbReference type="GO" id="GO:0005635">
    <property type="term" value="C:nuclear envelope"/>
    <property type="evidence" value="ECO:0007669"/>
    <property type="project" value="TreeGrafter"/>
</dbReference>
<dbReference type="GO" id="GO:0051301">
    <property type="term" value="P:cell division"/>
    <property type="evidence" value="ECO:0007669"/>
    <property type="project" value="UniProtKB-KW"/>
</dbReference>
<name>A0A9P4JA02_9PEZI</name>
<dbReference type="EMBL" id="ML996081">
    <property type="protein sequence ID" value="KAF2158033.1"/>
    <property type="molecule type" value="Genomic_DNA"/>
</dbReference>
<gene>
    <name evidence="9" type="ORF">K461DRAFT_213642</name>
</gene>
<feature type="region of interest" description="Disordered" evidence="8">
    <location>
        <begin position="95"/>
        <end position="145"/>
    </location>
</feature>
<evidence type="ECO:0000256" key="7">
    <source>
        <dbReference type="ARBA" id="ARBA00023306"/>
    </source>
</evidence>
<evidence type="ECO:0000256" key="6">
    <source>
        <dbReference type="ARBA" id="ARBA00023242"/>
    </source>
</evidence>
<feature type="compositionally biased region" description="Polar residues" evidence="8">
    <location>
        <begin position="1"/>
        <end position="10"/>
    </location>
</feature>
<keyword evidence="5" id="KW-0498">Mitosis</keyword>
<dbReference type="GO" id="GO:0007094">
    <property type="term" value="P:mitotic spindle assembly checkpoint signaling"/>
    <property type="evidence" value="ECO:0007669"/>
    <property type="project" value="InterPro"/>
</dbReference>
<sequence>MAATRNQQPTYDFLTGGEQPEKAAPQSRIPTGSTNRRTSLSMRQSISGGGSGVPVRASLDNEALRAQINTLRYELESERQSRGLELESLRAELREAERRADTELRRSEAADKSATASKSRLDAVVREGKEKDTKSANERAELERKIRNLQDGNRELREEVEDAKAEIAGRERETNRRFAELEQRYEAANGGVEDVRRDADAKSAALNKAQERLADREKQVGELENEVLRLKAQSGDKDTLEVIKRELAGQVGHIRNLEKQVADQAGELRRLRRERKAVEVAEEEKRALEAKLGLLDEVRRELAEAQLQRRILEDEKRSWTSYLENENQSGGDFQFSSPEEMARALVGERVERLSLVEQLGKVQPEISVREEAINSLEEDKARLEAELKKAKVSSSTGGTGEAGDSKVRARLERQRNLAVKEVEYLRAQLKSLEDETTEFDPSKADEQTSTRTAELESLVDEYKAELQTLHAQLKQAESHPLATDTARAGTKRPASPSPNDHTTSDLRRKLRTAQTALSDAEKAHATLAADLAAAKSQIIGLQASAKTRVLELRSNPTATYEATKAETLRVLRAENAALRSAALSQAGGKGFVAASSVAALENELAEARAEVAQRDKKTMRLKSIWGAKAQEFTSAISSVLGWNVVFLPQGKLKLSSTYYPKGIDPETGEEEENFILFDGEQGTMKISGGERSRFAREIREMVEFWVEGRGEVPLFLAACGLEFWER</sequence>
<feature type="compositionally biased region" description="Basic and acidic residues" evidence="8">
    <location>
        <begin position="95"/>
        <end position="111"/>
    </location>
</feature>
<dbReference type="AlphaFoldDB" id="A0A9P4JA02"/>
<feature type="non-terminal residue" evidence="9">
    <location>
        <position position="726"/>
    </location>
</feature>
<dbReference type="GO" id="GO:0072686">
    <property type="term" value="C:mitotic spindle"/>
    <property type="evidence" value="ECO:0007669"/>
    <property type="project" value="TreeGrafter"/>
</dbReference>